<sequence length="278" mass="32190">MHKEPDAQIDKEKKTVENYRKPTEKYMLNIKDIEEKKNRVSQMTKRSRNKKSNSQRDKHEDKDIRSTLSLPAAIQDVSHAGFLQLSPNEPIMTMKFLLPMALLVLAVGLNTAWAQDWDQGLRGDYDHYYGDRLKKVCPQGEVLSDVYSVHNILYQDRRSRLTCRPVPSGAAPGNCTWTRRYVNEWDGPVLFMCPANKVLAGIDSKFDFGGSDRRFKFRCCEYPGYKTSECKITGYLNDWQDEMSYSASNDAVLTGWFSYHDNGFEDRRHKLVECLFSE</sequence>
<comment type="similarity">
    <text evidence="2">Belongs to the dermatopontin family.</text>
</comment>
<dbReference type="GO" id="GO:0031012">
    <property type="term" value="C:extracellular matrix"/>
    <property type="evidence" value="ECO:0007669"/>
    <property type="project" value="TreeGrafter"/>
</dbReference>
<name>A0AAE1DED9_9GAST</name>
<dbReference type="EMBL" id="JAWDGP010004135">
    <property type="protein sequence ID" value="KAK3767609.1"/>
    <property type="molecule type" value="Genomic_DNA"/>
</dbReference>
<accession>A0AAE1DED9</accession>
<evidence type="ECO:0000256" key="1">
    <source>
        <dbReference type="ARBA" id="ARBA00004613"/>
    </source>
</evidence>
<dbReference type="GO" id="GO:0030199">
    <property type="term" value="P:collagen fibril organization"/>
    <property type="evidence" value="ECO:0007669"/>
    <property type="project" value="TreeGrafter"/>
</dbReference>
<keyword evidence="3" id="KW-0964">Secreted</keyword>
<reference evidence="6" key="1">
    <citation type="journal article" date="2023" name="G3 (Bethesda)">
        <title>A reference genome for the long-term kleptoplast-retaining sea slug Elysia crispata morphotype clarki.</title>
        <authorList>
            <person name="Eastman K.E."/>
            <person name="Pendleton A.L."/>
            <person name="Shaikh M.A."/>
            <person name="Suttiyut T."/>
            <person name="Ogas R."/>
            <person name="Tomko P."/>
            <person name="Gavelis G."/>
            <person name="Widhalm J.R."/>
            <person name="Wisecaver J.H."/>
        </authorList>
    </citation>
    <scope>NUCLEOTIDE SEQUENCE</scope>
    <source>
        <strain evidence="6">ECLA1</strain>
    </source>
</reference>
<dbReference type="PANTHER" id="PTHR15040:SF1">
    <property type="entry name" value="DERMATOPONTIN-LIKE ISOFORM X1"/>
    <property type="match status" value="1"/>
</dbReference>
<evidence type="ECO:0000256" key="3">
    <source>
        <dbReference type="ARBA" id="ARBA00022525"/>
    </source>
</evidence>
<dbReference type="InterPro" id="IPR026645">
    <property type="entry name" value="Dermatopontin"/>
</dbReference>
<evidence type="ECO:0000313" key="7">
    <source>
        <dbReference type="Proteomes" id="UP001283361"/>
    </source>
</evidence>
<keyword evidence="7" id="KW-1185">Reference proteome</keyword>
<gene>
    <name evidence="6" type="ORF">RRG08_003870</name>
</gene>
<comment type="caution">
    <text evidence="6">The sequence shown here is derived from an EMBL/GenBank/DDBJ whole genome shotgun (WGS) entry which is preliminary data.</text>
</comment>
<organism evidence="6 7">
    <name type="scientific">Elysia crispata</name>
    <name type="common">lettuce slug</name>
    <dbReference type="NCBI Taxonomy" id="231223"/>
    <lineage>
        <taxon>Eukaryota</taxon>
        <taxon>Metazoa</taxon>
        <taxon>Spiralia</taxon>
        <taxon>Lophotrochozoa</taxon>
        <taxon>Mollusca</taxon>
        <taxon>Gastropoda</taxon>
        <taxon>Heterobranchia</taxon>
        <taxon>Euthyneura</taxon>
        <taxon>Panpulmonata</taxon>
        <taxon>Sacoglossa</taxon>
        <taxon>Placobranchoidea</taxon>
        <taxon>Plakobranchidae</taxon>
        <taxon>Elysia</taxon>
    </lineage>
</organism>
<dbReference type="Proteomes" id="UP001283361">
    <property type="component" value="Unassembled WGS sequence"/>
</dbReference>
<dbReference type="AlphaFoldDB" id="A0AAE1DED9"/>
<dbReference type="Pfam" id="PF14704">
    <property type="entry name" value="DERM"/>
    <property type="match status" value="1"/>
</dbReference>
<evidence type="ECO:0000256" key="4">
    <source>
        <dbReference type="ARBA" id="ARBA00023157"/>
    </source>
</evidence>
<feature type="region of interest" description="Disordered" evidence="5">
    <location>
        <begin position="1"/>
        <end position="64"/>
    </location>
</feature>
<feature type="compositionally biased region" description="Basic and acidic residues" evidence="5">
    <location>
        <begin position="54"/>
        <end position="64"/>
    </location>
</feature>
<evidence type="ECO:0000313" key="6">
    <source>
        <dbReference type="EMBL" id="KAK3767609.1"/>
    </source>
</evidence>
<protein>
    <recommendedName>
        <fullName evidence="8">Dermatopontin</fullName>
    </recommendedName>
</protein>
<dbReference type="GO" id="GO:0005615">
    <property type="term" value="C:extracellular space"/>
    <property type="evidence" value="ECO:0007669"/>
    <property type="project" value="TreeGrafter"/>
</dbReference>
<evidence type="ECO:0008006" key="8">
    <source>
        <dbReference type="Google" id="ProtNLM"/>
    </source>
</evidence>
<evidence type="ECO:0000256" key="5">
    <source>
        <dbReference type="SAM" id="MobiDB-lite"/>
    </source>
</evidence>
<dbReference type="PANTHER" id="PTHR15040">
    <property type="entry name" value="DERMATOPONTIN-RELATED"/>
    <property type="match status" value="1"/>
</dbReference>
<evidence type="ECO:0000256" key="2">
    <source>
        <dbReference type="ARBA" id="ARBA00008712"/>
    </source>
</evidence>
<keyword evidence="4" id="KW-1015">Disulfide bond</keyword>
<proteinExistence type="inferred from homology"/>
<comment type="subcellular location">
    <subcellularLocation>
        <location evidence="1">Secreted</location>
    </subcellularLocation>
</comment>
<feature type="compositionally biased region" description="Basic and acidic residues" evidence="5">
    <location>
        <begin position="1"/>
        <end position="24"/>
    </location>
</feature>